<feature type="region of interest" description="Disordered" evidence="1">
    <location>
        <begin position="114"/>
        <end position="136"/>
    </location>
</feature>
<evidence type="ECO:0000256" key="1">
    <source>
        <dbReference type="SAM" id="MobiDB-lite"/>
    </source>
</evidence>
<accession>A0A7J0FIU9</accession>
<evidence type="ECO:0000313" key="2">
    <source>
        <dbReference type="EMBL" id="GFY98615.1"/>
    </source>
</evidence>
<evidence type="ECO:0000313" key="3">
    <source>
        <dbReference type="Proteomes" id="UP000585474"/>
    </source>
</evidence>
<organism evidence="2 3">
    <name type="scientific">Actinidia rufa</name>
    <dbReference type="NCBI Taxonomy" id="165716"/>
    <lineage>
        <taxon>Eukaryota</taxon>
        <taxon>Viridiplantae</taxon>
        <taxon>Streptophyta</taxon>
        <taxon>Embryophyta</taxon>
        <taxon>Tracheophyta</taxon>
        <taxon>Spermatophyta</taxon>
        <taxon>Magnoliopsida</taxon>
        <taxon>eudicotyledons</taxon>
        <taxon>Gunneridae</taxon>
        <taxon>Pentapetalae</taxon>
        <taxon>asterids</taxon>
        <taxon>Ericales</taxon>
        <taxon>Actinidiaceae</taxon>
        <taxon>Actinidia</taxon>
    </lineage>
</organism>
<name>A0A7J0FIU9_9ERIC</name>
<feature type="region of interest" description="Disordered" evidence="1">
    <location>
        <begin position="1"/>
        <end position="39"/>
    </location>
</feature>
<dbReference type="OrthoDB" id="786837at2759"/>
<gene>
    <name evidence="2" type="ORF">Acr_13g0000160</name>
</gene>
<feature type="region of interest" description="Disordered" evidence="1">
    <location>
        <begin position="151"/>
        <end position="177"/>
    </location>
</feature>
<dbReference type="AlphaFoldDB" id="A0A7J0FIU9"/>
<comment type="caution">
    <text evidence="2">The sequence shown here is derived from an EMBL/GenBank/DDBJ whole genome shotgun (WGS) entry which is preliminary data.</text>
</comment>
<reference evidence="2 3" key="1">
    <citation type="submission" date="2019-07" db="EMBL/GenBank/DDBJ databases">
        <title>De Novo Assembly of kiwifruit Actinidia rufa.</title>
        <authorList>
            <person name="Sugita-Konishi S."/>
            <person name="Sato K."/>
            <person name="Mori E."/>
            <person name="Abe Y."/>
            <person name="Kisaki G."/>
            <person name="Hamano K."/>
            <person name="Suezawa K."/>
            <person name="Otani M."/>
            <person name="Fukuda T."/>
            <person name="Manabe T."/>
            <person name="Gomi K."/>
            <person name="Tabuchi M."/>
            <person name="Akimitsu K."/>
            <person name="Kataoka I."/>
        </authorList>
    </citation>
    <scope>NUCLEOTIDE SEQUENCE [LARGE SCALE GENOMIC DNA]</scope>
    <source>
        <strain evidence="3">cv. Fuchu</strain>
    </source>
</reference>
<dbReference type="EMBL" id="BJWL01000013">
    <property type="protein sequence ID" value="GFY98615.1"/>
    <property type="molecule type" value="Genomic_DNA"/>
</dbReference>
<feature type="compositionally biased region" description="Basic residues" evidence="1">
    <location>
        <begin position="152"/>
        <end position="161"/>
    </location>
</feature>
<protein>
    <submittedName>
        <fullName evidence="2">Uncharacterized protein</fullName>
    </submittedName>
</protein>
<keyword evidence="3" id="KW-1185">Reference proteome</keyword>
<sequence length="215" mass="24649">MDSDHESVSIWEDEYEFGDGDGNGNRNDHPHSNISRLSMCNTSSSTTVYGHDDEDEDSMTRMFMSRLSMEDDQGYGDHGDADADVDEEFKDEGKLEISGGLFLKYDYDKEPLGLQATPPGRRNHRSQQKQIEGGLQGVAKEYYTSKYEGHDHLRRRRRRSRGGMMRDEMSSNSSEGGRRWRCLCMGLEEVKACSCRDPIGFHLEHHRRHPHSPSQ</sequence>
<dbReference type="Proteomes" id="UP000585474">
    <property type="component" value="Unassembled WGS sequence"/>
</dbReference>
<proteinExistence type="predicted"/>